<dbReference type="eggNOG" id="KOG2615">
    <property type="taxonomic scope" value="Eukaryota"/>
</dbReference>
<feature type="transmembrane region" description="Helical" evidence="7">
    <location>
        <begin position="394"/>
        <end position="416"/>
    </location>
</feature>
<feature type="transmembrane region" description="Helical" evidence="7">
    <location>
        <begin position="223"/>
        <end position="245"/>
    </location>
</feature>
<evidence type="ECO:0000256" key="5">
    <source>
        <dbReference type="ARBA" id="ARBA00023136"/>
    </source>
</evidence>
<gene>
    <name evidence="9" type="ORF">PHSY_005815</name>
</gene>
<dbReference type="SUPFAM" id="SSF103473">
    <property type="entry name" value="MFS general substrate transporter"/>
    <property type="match status" value="1"/>
</dbReference>
<evidence type="ECO:0000256" key="4">
    <source>
        <dbReference type="ARBA" id="ARBA00022989"/>
    </source>
</evidence>
<comment type="subcellular location">
    <subcellularLocation>
        <location evidence="1">Membrane</location>
        <topology evidence="1">Multi-pass membrane protein</topology>
    </subcellularLocation>
</comment>
<feature type="region of interest" description="Disordered" evidence="6">
    <location>
        <begin position="258"/>
        <end position="306"/>
    </location>
</feature>
<proteinExistence type="predicted"/>
<feature type="transmembrane region" description="Helical" evidence="7">
    <location>
        <begin position="428"/>
        <end position="447"/>
    </location>
</feature>
<dbReference type="PRINTS" id="PR01035">
    <property type="entry name" value="TCRTETA"/>
</dbReference>
<dbReference type="InterPro" id="IPR020846">
    <property type="entry name" value="MFS_dom"/>
</dbReference>
<feature type="transmembrane region" description="Helical" evidence="7">
    <location>
        <begin position="329"/>
        <end position="348"/>
    </location>
</feature>
<keyword evidence="5 7" id="KW-0472">Membrane</keyword>
<feature type="transmembrane region" description="Helical" evidence="7">
    <location>
        <begin position="509"/>
        <end position="528"/>
    </location>
</feature>
<sequence>MPPEAPRTSGILADHTSDDDDVDPESAPLLATSPRKPTPLPLRPILILTTMRLAEPINFTIIFPFVNDLVSTLLPSVPASSIGFYSGLIESLFSLSQTLTILFWGRLSDRIGRKPVLLTGLAGVAVSAILFGFGQSFAWVVAARAMAGATNGNVAIVKSVMAELTDESNQARAFGLLPLTWTVGCLVGPLLGGFLSRPAEKYPGWFGGEGWVGWGGVWERYPFLLPCVVSSAITLGSIGLGVVALEETLPAIVERKKWEKEQKEQRRQRQGGDVVGDDAHQGYGSTNQTHSAPPSSSPPDDAATCEPHPTASIRELLVIPQIQKVMISYSFLALIAVALDAVFVLFLYEPISLGGVGFTSSSTGLLLSVNGLGGALVQLFLFPPLQQHYGTLRVYQISMMAFPISVILLPLANGIARLGASSSESSDWYTYAVWTCLLVSTAIKTIGGMAFASNMILVNQCSTLTRGTALGTLNSLAQMASSVSRTAGPYFANTLFAFSVTRNLLGGQLVWLVLGVIGLVGPVVTLLIENLERPTRGARSRR</sequence>
<dbReference type="Gene3D" id="1.20.1250.20">
    <property type="entry name" value="MFS general substrate transporter like domains"/>
    <property type="match status" value="1"/>
</dbReference>
<feature type="transmembrane region" description="Helical" evidence="7">
    <location>
        <begin position="82"/>
        <end position="104"/>
    </location>
</feature>
<keyword evidence="4 7" id="KW-1133">Transmembrane helix</keyword>
<organism evidence="9 10">
    <name type="scientific">Pseudozyma hubeiensis (strain SY62)</name>
    <name type="common">Yeast</name>
    <dbReference type="NCBI Taxonomy" id="1305764"/>
    <lineage>
        <taxon>Eukaryota</taxon>
        <taxon>Fungi</taxon>
        <taxon>Dikarya</taxon>
        <taxon>Basidiomycota</taxon>
        <taxon>Ustilaginomycotina</taxon>
        <taxon>Ustilaginomycetes</taxon>
        <taxon>Ustilaginales</taxon>
        <taxon>Ustilaginaceae</taxon>
        <taxon>Pseudozyma</taxon>
    </lineage>
</organism>
<evidence type="ECO:0000256" key="2">
    <source>
        <dbReference type="ARBA" id="ARBA00022448"/>
    </source>
</evidence>
<feature type="transmembrane region" description="Helical" evidence="7">
    <location>
        <begin position="116"/>
        <end position="133"/>
    </location>
</feature>
<feature type="transmembrane region" description="Helical" evidence="7">
    <location>
        <begin position="360"/>
        <end position="382"/>
    </location>
</feature>
<evidence type="ECO:0000256" key="7">
    <source>
        <dbReference type="SAM" id="Phobius"/>
    </source>
</evidence>
<dbReference type="PROSITE" id="PS50850">
    <property type="entry name" value="MFS"/>
    <property type="match status" value="1"/>
</dbReference>
<reference evidence="10" key="1">
    <citation type="journal article" date="2013" name="Genome Announc.">
        <title>Draft genome sequence of the basidiomycetous yeast-like fungus Pseudozyma hubeiensis SY62, which produces an abundant amount of the biosurfactant mannosylerythritol lipids.</title>
        <authorList>
            <person name="Konishi M."/>
            <person name="Hatada Y."/>
            <person name="Horiuchi J."/>
        </authorList>
    </citation>
    <scope>NUCLEOTIDE SEQUENCE [LARGE SCALE GENOMIC DNA]</scope>
    <source>
        <strain evidence="10">SY62</strain>
    </source>
</reference>
<protein>
    <submittedName>
        <fullName evidence="9">Major facilitator super</fullName>
    </submittedName>
</protein>
<dbReference type="HOGENOM" id="CLU_001265_54_6_1"/>
<dbReference type="EMBL" id="DF238816">
    <property type="protein sequence ID" value="GAC98226.1"/>
    <property type="molecule type" value="Genomic_DNA"/>
</dbReference>
<dbReference type="Pfam" id="PF07690">
    <property type="entry name" value="MFS_1"/>
    <property type="match status" value="1"/>
</dbReference>
<keyword evidence="2" id="KW-0813">Transport</keyword>
<dbReference type="InterPro" id="IPR036259">
    <property type="entry name" value="MFS_trans_sf"/>
</dbReference>
<dbReference type="PANTHER" id="PTHR23504:SF15">
    <property type="entry name" value="MAJOR FACILITATOR SUPERFAMILY (MFS) PROFILE DOMAIN-CONTAINING PROTEIN"/>
    <property type="match status" value="1"/>
</dbReference>
<dbReference type="RefSeq" id="XP_012191813.1">
    <property type="nucleotide sequence ID" value="XM_012336423.1"/>
</dbReference>
<keyword evidence="10" id="KW-1185">Reference proteome</keyword>
<evidence type="ECO:0000259" key="8">
    <source>
        <dbReference type="PROSITE" id="PS50850"/>
    </source>
</evidence>
<dbReference type="PANTHER" id="PTHR23504">
    <property type="entry name" value="MAJOR FACILITATOR SUPERFAMILY DOMAIN-CONTAINING PROTEIN 10"/>
    <property type="match status" value="1"/>
</dbReference>
<dbReference type="InterPro" id="IPR011701">
    <property type="entry name" value="MFS"/>
</dbReference>
<feature type="region of interest" description="Disordered" evidence="6">
    <location>
        <begin position="1"/>
        <end position="35"/>
    </location>
</feature>
<dbReference type="GeneID" id="24111092"/>
<evidence type="ECO:0000313" key="9">
    <source>
        <dbReference type="EMBL" id="GAC98226.1"/>
    </source>
</evidence>
<name>R9PA30_PSEHS</name>
<keyword evidence="3 7" id="KW-0812">Transmembrane</keyword>
<dbReference type="AlphaFoldDB" id="R9PA30"/>
<dbReference type="CDD" id="cd17330">
    <property type="entry name" value="MFS_SLC46_TetA_like"/>
    <property type="match status" value="1"/>
</dbReference>
<evidence type="ECO:0000256" key="6">
    <source>
        <dbReference type="SAM" id="MobiDB-lite"/>
    </source>
</evidence>
<evidence type="ECO:0000256" key="3">
    <source>
        <dbReference type="ARBA" id="ARBA00022692"/>
    </source>
</evidence>
<feature type="domain" description="Major facilitator superfamily (MFS) profile" evidence="8">
    <location>
        <begin position="44"/>
        <end position="533"/>
    </location>
</feature>
<dbReference type="OrthoDB" id="419616at2759"/>
<dbReference type="GO" id="GO:0022857">
    <property type="term" value="F:transmembrane transporter activity"/>
    <property type="evidence" value="ECO:0007669"/>
    <property type="project" value="InterPro"/>
</dbReference>
<evidence type="ECO:0000313" key="10">
    <source>
        <dbReference type="Proteomes" id="UP000014071"/>
    </source>
</evidence>
<dbReference type="Proteomes" id="UP000014071">
    <property type="component" value="Unassembled WGS sequence"/>
</dbReference>
<feature type="transmembrane region" description="Helical" evidence="7">
    <location>
        <begin position="173"/>
        <end position="195"/>
    </location>
</feature>
<feature type="compositionally biased region" description="Basic and acidic residues" evidence="6">
    <location>
        <begin position="258"/>
        <end position="267"/>
    </location>
</feature>
<dbReference type="GO" id="GO:0016020">
    <property type="term" value="C:membrane"/>
    <property type="evidence" value="ECO:0007669"/>
    <property type="project" value="UniProtKB-SubCell"/>
</dbReference>
<evidence type="ECO:0000256" key="1">
    <source>
        <dbReference type="ARBA" id="ARBA00004141"/>
    </source>
</evidence>
<accession>R9PA30</accession>
<dbReference type="InterPro" id="IPR001958">
    <property type="entry name" value="Tet-R_TetA/multi-R_MdtG-like"/>
</dbReference>
<feature type="compositionally biased region" description="Low complexity" evidence="6">
    <location>
        <begin position="291"/>
        <end position="302"/>
    </location>
</feature>